<evidence type="ECO:0000313" key="3">
    <source>
        <dbReference type="Proteomes" id="UP000190648"/>
    </source>
</evidence>
<evidence type="ECO:0000313" key="2">
    <source>
        <dbReference type="EMBL" id="OPJ76302.1"/>
    </source>
</evidence>
<organism evidence="2 3">
    <name type="scientific">Patagioenas fasciata monilis</name>
    <dbReference type="NCBI Taxonomy" id="372326"/>
    <lineage>
        <taxon>Eukaryota</taxon>
        <taxon>Metazoa</taxon>
        <taxon>Chordata</taxon>
        <taxon>Craniata</taxon>
        <taxon>Vertebrata</taxon>
        <taxon>Euteleostomi</taxon>
        <taxon>Archelosauria</taxon>
        <taxon>Archosauria</taxon>
        <taxon>Dinosauria</taxon>
        <taxon>Saurischia</taxon>
        <taxon>Theropoda</taxon>
        <taxon>Coelurosauria</taxon>
        <taxon>Aves</taxon>
        <taxon>Neognathae</taxon>
        <taxon>Neoaves</taxon>
        <taxon>Columbimorphae</taxon>
        <taxon>Columbiformes</taxon>
        <taxon>Columbidae</taxon>
        <taxon>Patagioenas</taxon>
    </lineage>
</organism>
<name>A0A1V4JVR8_PATFA</name>
<accession>A0A1V4JVR8</accession>
<evidence type="ECO:0000256" key="1">
    <source>
        <dbReference type="SAM" id="MobiDB-lite"/>
    </source>
</evidence>
<sequence>MNRREALSWSHCIHRQGSRHCVRQSAGAGDNARPEAPDARFNITLENVLQGTVNEEKTEAAGWFGQRDTQDFCSDGVAVSSDSLLEPEEQHRASDVLSWLPAVLENSQLRERRTNLRFEDNECHHFRASLGDPSAKSEQHEAPRANSSNEALFEMCAGWSLAE</sequence>
<gene>
    <name evidence="2" type="ORF">AV530_011089</name>
</gene>
<keyword evidence="3" id="KW-1185">Reference proteome</keyword>
<feature type="region of interest" description="Disordered" evidence="1">
    <location>
        <begin position="129"/>
        <end position="149"/>
    </location>
</feature>
<reference evidence="2 3" key="1">
    <citation type="submission" date="2016-02" db="EMBL/GenBank/DDBJ databases">
        <title>Band-tailed pigeon sequencing and assembly.</title>
        <authorList>
            <person name="Soares A.E."/>
            <person name="Novak B.J."/>
            <person name="Rice E.S."/>
            <person name="O'Connell B."/>
            <person name="Chang D."/>
            <person name="Weber S."/>
            <person name="Shapiro B."/>
        </authorList>
    </citation>
    <scope>NUCLEOTIDE SEQUENCE [LARGE SCALE GENOMIC DNA]</scope>
    <source>
        <strain evidence="2">BTP2013</strain>
        <tissue evidence="2">Blood</tissue>
    </source>
</reference>
<dbReference type="Proteomes" id="UP000190648">
    <property type="component" value="Unassembled WGS sequence"/>
</dbReference>
<comment type="caution">
    <text evidence="2">The sequence shown here is derived from an EMBL/GenBank/DDBJ whole genome shotgun (WGS) entry which is preliminary data.</text>
</comment>
<dbReference type="AlphaFoldDB" id="A0A1V4JVR8"/>
<dbReference type="EMBL" id="LSYS01005749">
    <property type="protein sequence ID" value="OPJ76302.1"/>
    <property type="molecule type" value="Genomic_DNA"/>
</dbReference>
<proteinExistence type="predicted"/>
<protein>
    <submittedName>
        <fullName evidence="2">Uncharacterized protein</fullName>
    </submittedName>
</protein>